<sequence length="90" mass="9713">MENEEVGGLEGVLLGLEHEADFQEIPSESVAEGVNVIAKDYCSKLIEAALEVKDQRGGRKEDPLIPEDIIVASRKLKQGGLISNRIALGI</sequence>
<organism evidence="1 2">
    <name type="scientific">Streblomastix strix</name>
    <dbReference type="NCBI Taxonomy" id="222440"/>
    <lineage>
        <taxon>Eukaryota</taxon>
        <taxon>Metamonada</taxon>
        <taxon>Preaxostyla</taxon>
        <taxon>Oxymonadida</taxon>
        <taxon>Streblomastigidae</taxon>
        <taxon>Streblomastix</taxon>
    </lineage>
</organism>
<dbReference type="Proteomes" id="UP000324800">
    <property type="component" value="Unassembled WGS sequence"/>
</dbReference>
<evidence type="ECO:0000313" key="2">
    <source>
        <dbReference type="Proteomes" id="UP000324800"/>
    </source>
</evidence>
<reference evidence="1 2" key="1">
    <citation type="submission" date="2019-03" db="EMBL/GenBank/DDBJ databases">
        <title>Single cell metagenomics reveals metabolic interactions within the superorganism composed of flagellate Streblomastix strix and complex community of Bacteroidetes bacteria on its surface.</title>
        <authorList>
            <person name="Treitli S.C."/>
            <person name="Kolisko M."/>
            <person name="Husnik F."/>
            <person name="Keeling P."/>
            <person name="Hampl V."/>
        </authorList>
    </citation>
    <scope>NUCLEOTIDE SEQUENCE [LARGE SCALE GENOMIC DNA]</scope>
    <source>
        <strain evidence="1">ST1C</strain>
    </source>
</reference>
<protein>
    <submittedName>
        <fullName evidence="1">Uncharacterized protein</fullName>
    </submittedName>
</protein>
<accession>A0A5J4WN27</accession>
<comment type="caution">
    <text evidence="1">The sequence shown here is derived from an EMBL/GenBank/DDBJ whole genome shotgun (WGS) entry which is preliminary data.</text>
</comment>
<gene>
    <name evidence="1" type="ORF">EZS28_008407</name>
</gene>
<evidence type="ECO:0000313" key="1">
    <source>
        <dbReference type="EMBL" id="KAA6396066.1"/>
    </source>
</evidence>
<dbReference type="AlphaFoldDB" id="A0A5J4WN27"/>
<proteinExistence type="predicted"/>
<dbReference type="EMBL" id="SNRW01001526">
    <property type="protein sequence ID" value="KAA6396066.1"/>
    <property type="molecule type" value="Genomic_DNA"/>
</dbReference>
<name>A0A5J4WN27_9EUKA</name>